<evidence type="ECO:0000313" key="20">
    <source>
        <dbReference type="Proteomes" id="UP000786185"/>
    </source>
</evidence>
<dbReference type="Proteomes" id="UP000256923">
    <property type="component" value="Chromosome 1"/>
</dbReference>
<evidence type="ECO:0000256" key="4">
    <source>
        <dbReference type="ARBA" id="ARBA00022980"/>
    </source>
</evidence>
<sequence>MEAIAKHNFARISPQKARLVADLIRGKSVDQALEILTFSNKKAAVLVKKVLESAIANAEHNEGADIDDLNVAKIFVDEGPVMKRIMPRAKGRADRILKRSSHITVVVADR</sequence>
<evidence type="ECO:0000313" key="19">
    <source>
        <dbReference type="Proteomes" id="UP000726136"/>
    </source>
</evidence>
<dbReference type="SUPFAM" id="SSF54843">
    <property type="entry name" value="Ribosomal protein L22"/>
    <property type="match status" value="1"/>
</dbReference>
<evidence type="ECO:0000256" key="10">
    <source>
        <dbReference type="RuleBase" id="RU004008"/>
    </source>
</evidence>
<dbReference type="InterPro" id="IPR047867">
    <property type="entry name" value="Ribosomal_uL22_bac/org-type"/>
</dbReference>
<comment type="subunit">
    <text evidence="7 9">Part of the 50S ribosomal subunit.</text>
</comment>
<dbReference type="PANTHER" id="PTHR13501:SF8">
    <property type="entry name" value="LARGE RIBOSOMAL SUBUNIT PROTEIN UL22M"/>
    <property type="match status" value="1"/>
</dbReference>
<comment type="similarity">
    <text evidence="1 7 8">Belongs to the universal ribosomal protein uL22 family.</text>
</comment>
<evidence type="ECO:0000313" key="17">
    <source>
        <dbReference type="Proteomes" id="UP000256923"/>
    </source>
</evidence>
<dbReference type="PANTHER" id="PTHR13501">
    <property type="entry name" value="CHLOROPLAST 50S RIBOSOMAL PROTEIN L22-RELATED"/>
    <property type="match status" value="1"/>
</dbReference>
<dbReference type="EMBL" id="SCLC01000005">
    <property type="protein sequence ID" value="MBF4434551.1"/>
    <property type="molecule type" value="Genomic_DNA"/>
</dbReference>
<proteinExistence type="inferred from homology"/>
<dbReference type="Proteomes" id="UP000078309">
    <property type="component" value="Unassembled WGS sequence"/>
</dbReference>
<dbReference type="EMBL" id="CP034672">
    <property type="protein sequence ID" value="AZS26444.1"/>
    <property type="molecule type" value="Genomic_DNA"/>
</dbReference>
<keyword evidence="3 7" id="KW-0694">RNA-binding</keyword>
<gene>
    <name evidence="7 15" type="primary">rplV</name>
    <name evidence="11" type="ORF">DYL72_05595</name>
    <name evidence="12" type="ORF">EAY07_08105</name>
    <name evidence="13" type="ORF">EAY46_16340</name>
    <name evidence="14" type="ORF">ERJ77_08525</name>
    <name evidence="15" type="ORF">PL14_08075</name>
</gene>
<evidence type="ECO:0000313" key="11">
    <source>
        <dbReference type="EMBL" id="AZS26444.1"/>
    </source>
</evidence>
<dbReference type="GO" id="GO:0003735">
    <property type="term" value="F:structural constituent of ribosome"/>
    <property type="evidence" value="ECO:0007669"/>
    <property type="project" value="InterPro"/>
</dbReference>
<accession>A0A191W6J7</accession>
<keyword evidence="4 7" id="KW-0689">Ribosomal protein</keyword>
<dbReference type="Proteomes" id="UP000726136">
    <property type="component" value="Unassembled WGS sequence"/>
</dbReference>
<evidence type="ECO:0000313" key="12">
    <source>
        <dbReference type="EMBL" id="MBF4272014.1"/>
    </source>
</evidence>
<evidence type="ECO:0000313" key="13">
    <source>
        <dbReference type="EMBL" id="MBF4374642.1"/>
    </source>
</evidence>
<dbReference type="GO" id="GO:0022625">
    <property type="term" value="C:cytosolic large ribosomal subunit"/>
    <property type="evidence" value="ECO:0007669"/>
    <property type="project" value="TreeGrafter"/>
</dbReference>
<dbReference type="EMBL" id="RDOM01000013">
    <property type="protein sequence ID" value="MBF4272014.1"/>
    <property type="molecule type" value="Genomic_DNA"/>
</dbReference>
<evidence type="ECO:0000313" key="16">
    <source>
        <dbReference type="Proteomes" id="UP000078309"/>
    </source>
</evidence>
<dbReference type="Proteomes" id="UP000786185">
    <property type="component" value="Unassembled WGS sequence"/>
</dbReference>
<protein>
    <recommendedName>
        <fullName evidence="6 7">Large ribosomal subunit protein uL22</fullName>
    </recommendedName>
</protein>
<keyword evidence="2 7" id="KW-0699">rRNA-binding</keyword>
<dbReference type="InterPro" id="IPR001063">
    <property type="entry name" value="Ribosomal_uL22"/>
</dbReference>
<dbReference type="GO" id="GO:0006412">
    <property type="term" value="P:translation"/>
    <property type="evidence" value="ECO:0007669"/>
    <property type="project" value="UniProtKB-UniRule"/>
</dbReference>
<reference evidence="15 16" key="1">
    <citation type="journal article" date="2017" name="J. Fish Dis.">
        <title>Comparative assessment of Vibrio virulence in marine fish larvae.</title>
        <authorList>
            <person name="Ronneseth A."/>
            <person name="Castillo D."/>
            <person name="D'Alvise P."/>
            <person name="Tonnesen O."/>
            <person name="Haugland G."/>
            <person name="Grotkjaer T."/>
            <person name="Engell-Sorensen K."/>
            <person name="Norremark L."/>
            <person name="Bergh O."/>
            <person name="Wergeland H.I."/>
            <person name="Gram L."/>
        </authorList>
    </citation>
    <scope>NUCLEOTIDE SEQUENCE [LARGE SCALE GENOMIC DNA]</scope>
    <source>
        <strain evidence="15 16">90-11-286</strain>
    </source>
</reference>
<evidence type="ECO:0000256" key="8">
    <source>
        <dbReference type="RuleBase" id="RU004005"/>
    </source>
</evidence>
<evidence type="ECO:0000313" key="18">
    <source>
        <dbReference type="Proteomes" id="UP000722957"/>
    </source>
</evidence>
<reference evidence="11 17" key="2">
    <citation type="submission" date="2018-12" db="EMBL/GenBank/DDBJ databases">
        <title>Characterization and Draft Genome of Vibrio anguillarum J360 Marine Pathogen Isolated from an Outbreak in Lumpfish (Cyclopterus lumpus).</title>
        <authorList>
            <person name="Vasquez J.I."/>
            <person name="Cao T."/>
            <person name="Chakraborty S."/>
            <person name="Gnanagobal H."/>
            <person name="Wescot J."/>
            <person name="Boyce D."/>
            <person name="Santander J."/>
        </authorList>
    </citation>
    <scope>NUCLEOTIDE SEQUENCE [LARGE SCALE GENOMIC DNA]</scope>
    <source>
        <strain evidence="11 17">J360</strain>
    </source>
</reference>
<evidence type="ECO:0000256" key="6">
    <source>
        <dbReference type="ARBA" id="ARBA00035207"/>
    </source>
</evidence>
<dbReference type="EMBL" id="RDPI01000020">
    <property type="protein sequence ID" value="MBF4374642.1"/>
    <property type="molecule type" value="Genomic_DNA"/>
</dbReference>
<keyword evidence="5 7" id="KW-0687">Ribonucleoprotein</keyword>
<dbReference type="OMA" id="KRIQPRA"/>
<dbReference type="GeneID" id="83859079"/>
<dbReference type="STRING" id="55601.AA407_02140"/>
<dbReference type="PROSITE" id="PS00464">
    <property type="entry name" value="RIBOSOMAL_L22"/>
    <property type="match status" value="1"/>
</dbReference>
<comment type="function">
    <text evidence="7 10">This protein binds specifically to 23S rRNA; its binding is stimulated by other ribosomal proteins, e.g., L4, L17, and L20. It is important during the early stages of 50S assembly. It makes multiple contacts with different domains of the 23S rRNA in the assembled 50S subunit and ribosome.</text>
</comment>
<dbReference type="NCBIfam" id="TIGR01044">
    <property type="entry name" value="rplV_bact"/>
    <property type="match status" value="1"/>
</dbReference>
<dbReference type="EMBL" id="JAHGUI010000028">
    <property type="protein sequence ID" value="MBT2918642.1"/>
    <property type="molecule type" value="Genomic_DNA"/>
</dbReference>
<reference evidence="18 19" key="3">
    <citation type="journal article" date="2021" name="PeerJ">
        <title>Analysis of 44 Vibrio anguillarum genomes reveals high genetic diversity.</title>
        <authorList>
            <person name="Hansen M.J."/>
            <person name="Dalsgaard I."/>
        </authorList>
    </citation>
    <scope>NUCLEOTIDE SEQUENCE</scope>
    <source>
        <strain evidence="13 19">040915-1/1B</strain>
        <strain evidence="12 18">17-16730-2A</strain>
        <strain evidence="14">850617-1/1</strain>
    </source>
</reference>
<evidence type="ECO:0000256" key="9">
    <source>
        <dbReference type="RuleBase" id="RU004006"/>
    </source>
</evidence>
<keyword evidence="19" id="KW-1185">Reference proteome</keyword>
<evidence type="ECO:0000256" key="3">
    <source>
        <dbReference type="ARBA" id="ARBA00022884"/>
    </source>
</evidence>
<name>A0A191W6J7_VIBAN</name>
<dbReference type="Gene3D" id="3.90.470.10">
    <property type="entry name" value="Ribosomal protein L22/L17"/>
    <property type="match status" value="1"/>
</dbReference>
<evidence type="ECO:0000256" key="1">
    <source>
        <dbReference type="ARBA" id="ARBA00009451"/>
    </source>
</evidence>
<dbReference type="HAMAP" id="MF_01331_B">
    <property type="entry name" value="Ribosomal_uL22_B"/>
    <property type="match status" value="1"/>
</dbReference>
<dbReference type="Pfam" id="PF00237">
    <property type="entry name" value="Ribosomal_L22"/>
    <property type="match status" value="1"/>
</dbReference>
<organism evidence="14 20">
    <name type="scientific">Vibrio anguillarum</name>
    <name type="common">Listonella anguillarum</name>
    <dbReference type="NCBI Taxonomy" id="55601"/>
    <lineage>
        <taxon>Bacteria</taxon>
        <taxon>Pseudomonadati</taxon>
        <taxon>Pseudomonadota</taxon>
        <taxon>Gammaproteobacteria</taxon>
        <taxon>Vibrionales</taxon>
        <taxon>Vibrionaceae</taxon>
        <taxon>Vibrio</taxon>
    </lineage>
</organism>
<dbReference type="GO" id="GO:0019843">
    <property type="term" value="F:rRNA binding"/>
    <property type="evidence" value="ECO:0007669"/>
    <property type="project" value="UniProtKB-UniRule"/>
</dbReference>
<dbReference type="CDD" id="cd00336">
    <property type="entry name" value="Ribosomal_L22"/>
    <property type="match status" value="1"/>
</dbReference>
<dbReference type="RefSeq" id="WP_026027327.1">
    <property type="nucleotide sequence ID" value="NZ_AJYT02000081.1"/>
</dbReference>
<comment type="function">
    <text evidence="7">The globular domain of the protein is located near the polypeptide exit tunnel on the outside of the subunit, while an extended beta-hairpin is found that lines the wall of the exit tunnel in the center of the 70S ribosome.</text>
</comment>
<dbReference type="InterPro" id="IPR005727">
    <property type="entry name" value="Ribosomal_uL22_bac/chlpt-type"/>
</dbReference>
<evidence type="ECO:0000313" key="14">
    <source>
        <dbReference type="EMBL" id="MBF4434551.1"/>
    </source>
</evidence>
<dbReference type="KEGG" id="vau:VANGNB10_cI2345c"/>
<evidence type="ECO:0000256" key="7">
    <source>
        <dbReference type="HAMAP-Rule" id="MF_01331"/>
    </source>
</evidence>
<evidence type="ECO:0000256" key="2">
    <source>
        <dbReference type="ARBA" id="ARBA00022730"/>
    </source>
</evidence>
<evidence type="ECO:0000313" key="15">
    <source>
        <dbReference type="EMBL" id="MBT2918642.1"/>
    </source>
</evidence>
<dbReference type="AlphaFoldDB" id="A0A191W6J7"/>
<dbReference type="InterPro" id="IPR018260">
    <property type="entry name" value="Ribosomal_uL22_CS"/>
</dbReference>
<dbReference type="OrthoDB" id="9805969at2"/>
<dbReference type="Proteomes" id="UP000722957">
    <property type="component" value="Unassembled WGS sequence"/>
</dbReference>
<evidence type="ECO:0000256" key="5">
    <source>
        <dbReference type="ARBA" id="ARBA00023274"/>
    </source>
</evidence>
<accession>A0A1E5FL07</accession>
<dbReference type="InterPro" id="IPR036394">
    <property type="entry name" value="Ribosomal_uL22_sf"/>
</dbReference>
<reference evidence="15" key="4">
    <citation type="submission" date="2021-05" db="EMBL/GenBank/DDBJ databases">
        <authorList>
            <person name="Kalatzis P.G."/>
            <person name="Castillo D."/>
            <person name="D'Alvise P."/>
            <person name="Middelboe M."/>
            <person name="Gram L."/>
        </authorList>
    </citation>
    <scope>NUCLEOTIDE SEQUENCE</scope>
    <source>
        <strain evidence="15">90-11-286</strain>
    </source>
</reference>
<dbReference type="FunFam" id="3.90.470.10:FF:000001">
    <property type="entry name" value="50S ribosomal protein L22"/>
    <property type="match status" value="1"/>
</dbReference>